<proteinExistence type="predicted"/>
<keyword evidence="3" id="KW-1185">Reference proteome</keyword>
<protein>
    <submittedName>
        <fullName evidence="2">Uncharacterized protein</fullName>
    </submittedName>
</protein>
<dbReference type="RefSeq" id="WP_380656333.1">
    <property type="nucleotide sequence ID" value="NZ_JBHRVQ010000001.1"/>
</dbReference>
<reference evidence="3" key="1">
    <citation type="journal article" date="2019" name="Int. J. Syst. Evol. Microbiol.">
        <title>The Global Catalogue of Microorganisms (GCM) 10K type strain sequencing project: providing services to taxonomists for standard genome sequencing and annotation.</title>
        <authorList>
            <consortium name="The Broad Institute Genomics Platform"/>
            <consortium name="The Broad Institute Genome Sequencing Center for Infectious Disease"/>
            <person name="Wu L."/>
            <person name="Ma J."/>
        </authorList>
    </citation>
    <scope>NUCLEOTIDE SEQUENCE [LARGE SCALE GENOMIC DNA]</scope>
    <source>
        <strain evidence="3">CCM 7756</strain>
    </source>
</reference>
<feature type="region of interest" description="Disordered" evidence="1">
    <location>
        <begin position="1"/>
        <end position="20"/>
    </location>
</feature>
<sequence length="143" mass="16326">MAETEESRGKSGQPAQPDGVSIGLQSKIIFKLSPVMGGRSEVMDMPIIEALEHMIMSRDKDENDYNEKKMDQYIAYQSMLLADPSNAGDGHEFSQRREDHKRRLTDFKGKMAESLGQQDVEELAWPEHIQKAMEEKQKLKEGR</sequence>
<evidence type="ECO:0000313" key="2">
    <source>
        <dbReference type="EMBL" id="MFC3389335.1"/>
    </source>
</evidence>
<organism evidence="2 3">
    <name type="scientific">Salinicoccus sesuvii</name>
    <dbReference type="NCBI Taxonomy" id="868281"/>
    <lineage>
        <taxon>Bacteria</taxon>
        <taxon>Bacillati</taxon>
        <taxon>Bacillota</taxon>
        <taxon>Bacilli</taxon>
        <taxon>Bacillales</taxon>
        <taxon>Staphylococcaceae</taxon>
        <taxon>Salinicoccus</taxon>
    </lineage>
</organism>
<evidence type="ECO:0000256" key="1">
    <source>
        <dbReference type="SAM" id="MobiDB-lite"/>
    </source>
</evidence>
<gene>
    <name evidence="2" type="ORF">ACFOEO_12160</name>
</gene>
<evidence type="ECO:0000313" key="3">
    <source>
        <dbReference type="Proteomes" id="UP001595637"/>
    </source>
</evidence>
<name>A0ABV7N6X2_9STAP</name>
<accession>A0ABV7N6X2</accession>
<comment type="caution">
    <text evidence="2">The sequence shown here is derived from an EMBL/GenBank/DDBJ whole genome shotgun (WGS) entry which is preliminary data.</text>
</comment>
<dbReference type="Proteomes" id="UP001595637">
    <property type="component" value="Unassembled WGS sequence"/>
</dbReference>
<dbReference type="EMBL" id="JBHRVQ010000001">
    <property type="protein sequence ID" value="MFC3389335.1"/>
    <property type="molecule type" value="Genomic_DNA"/>
</dbReference>